<feature type="signal peptide" evidence="2">
    <location>
        <begin position="1"/>
        <end position="26"/>
    </location>
</feature>
<reference evidence="3 4" key="1">
    <citation type="submission" date="2017-03" db="EMBL/GenBank/DDBJ databases">
        <title>An alternative strategy for trypanosome survival in the mammalian bloodstream revealed through genome and transcriptome analysis of the ubiquitous bovine parasite Trypanosoma (Megatrypanum) theileri.</title>
        <authorList>
            <person name="Kelly S."/>
            <person name="Ivens A."/>
            <person name="Mott A."/>
            <person name="O'Neill E."/>
            <person name="Emms D."/>
            <person name="Macleod O."/>
            <person name="Voorheis P."/>
            <person name="Matthews J."/>
            <person name="Matthews K."/>
            <person name="Carrington M."/>
        </authorList>
    </citation>
    <scope>NUCLEOTIDE SEQUENCE [LARGE SCALE GENOMIC DNA]</scope>
    <source>
        <strain evidence="3">Edinburgh</strain>
    </source>
</reference>
<feature type="compositionally biased region" description="Polar residues" evidence="1">
    <location>
        <begin position="45"/>
        <end position="61"/>
    </location>
</feature>
<dbReference type="RefSeq" id="XP_028882738.1">
    <property type="nucleotide sequence ID" value="XM_029025755.1"/>
</dbReference>
<dbReference type="Proteomes" id="UP000192257">
    <property type="component" value="Unassembled WGS sequence"/>
</dbReference>
<dbReference type="GeneID" id="39985535"/>
<proteinExistence type="predicted"/>
<organism evidence="3 4">
    <name type="scientific">Trypanosoma theileri</name>
    <dbReference type="NCBI Taxonomy" id="67003"/>
    <lineage>
        <taxon>Eukaryota</taxon>
        <taxon>Discoba</taxon>
        <taxon>Euglenozoa</taxon>
        <taxon>Kinetoplastea</taxon>
        <taxon>Metakinetoplastina</taxon>
        <taxon>Trypanosomatida</taxon>
        <taxon>Trypanosomatidae</taxon>
        <taxon>Trypanosoma</taxon>
    </lineage>
</organism>
<evidence type="ECO:0000256" key="1">
    <source>
        <dbReference type="SAM" id="MobiDB-lite"/>
    </source>
</evidence>
<evidence type="ECO:0000313" key="3">
    <source>
        <dbReference type="EMBL" id="ORC88672.1"/>
    </source>
</evidence>
<evidence type="ECO:0000313" key="4">
    <source>
        <dbReference type="Proteomes" id="UP000192257"/>
    </source>
</evidence>
<gene>
    <name evidence="3" type="ORF">TM35_000151030</name>
</gene>
<dbReference type="AlphaFoldDB" id="A0A1X0NVG6"/>
<sequence length="151" mass="15521">MMMRRVMCVLAVVLCCACGYTMTAAAADSNVASLAPTFRDWGATGTLTSPSVITGQPTGTRRITDELTHSHGSELEKNGLSGGRTEVNAEVLPPEGDPAAQVPGKEGGLSKPHVSSDHSRGSEAGHVERGTSAVQGEESSAVQSEVSTLPS</sequence>
<name>A0A1X0NVG6_9TRYP</name>
<feature type="compositionally biased region" description="Basic and acidic residues" evidence="1">
    <location>
        <begin position="62"/>
        <end position="77"/>
    </location>
</feature>
<comment type="caution">
    <text evidence="3">The sequence shown here is derived from an EMBL/GenBank/DDBJ whole genome shotgun (WGS) entry which is preliminary data.</text>
</comment>
<keyword evidence="4" id="KW-1185">Reference proteome</keyword>
<feature type="region of interest" description="Disordered" evidence="1">
    <location>
        <begin position="45"/>
        <end position="151"/>
    </location>
</feature>
<feature type="compositionally biased region" description="Polar residues" evidence="1">
    <location>
        <begin position="132"/>
        <end position="151"/>
    </location>
</feature>
<feature type="compositionally biased region" description="Basic and acidic residues" evidence="1">
    <location>
        <begin position="114"/>
        <end position="129"/>
    </location>
</feature>
<keyword evidence="2" id="KW-0732">Signal</keyword>
<dbReference type="VEuPathDB" id="TriTrypDB:TM35_000151030"/>
<evidence type="ECO:0000256" key="2">
    <source>
        <dbReference type="SAM" id="SignalP"/>
    </source>
</evidence>
<dbReference type="EMBL" id="NBCO01000015">
    <property type="protein sequence ID" value="ORC88672.1"/>
    <property type="molecule type" value="Genomic_DNA"/>
</dbReference>
<feature type="non-terminal residue" evidence="3">
    <location>
        <position position="151"/>
    </location>
</feature>
<protein>
    <recommendedName>
        <fullName evidence="5">Mucin TcMUCII</fullName>
    </recommendedName>
</protein>
<evidence type="ECO:0008006" key="5">
    <source>
        <dbReference type="Google" id="ProtNLM"/>
    </source>
</evidence>
<feature type="chain" id="PRO_5013027028" description="Mucin TcMUCII" evidence="2">
    <location>
        <begin position="27"/>
        <end position="151"/>
    </location>
</feature>
<accession>A0A1X0NVG6</accession>